<dbReference type="InterPro" id="IPR011049">
    <property type="entry name" value="Serralysin-like_metalloprot_C"/>
</dbReference>
<protein>
    <submittedName>
        <fullName evidence="1">Uncharacterized protein</fullName>
    </submittedName>
</protein>
<name>A0ABX2SWP4_VREZH</name>
<evidence type="ECO:0000313" key="2">
    <source>
        <dbReference type="Proteomes" id="UP000528918"/>
    </source>
</evidence>
<reference evidence="1 2" key="1">
    <citation type="journal article" date="2013" name="Antonie Van Leeuwenhoek">
        <title>Halomonas zhaodongensis sp. nov., a slightly halophilic bacterium isolated from saline-alkaline soils in Zhaodong, China.</title>
        <authorList>
            <person name="Jiang J."/>
            <person name="Pan Y."/>
            <person name="Meng L."/>
            <person name="Hu S."/>
            <person name="Zhang X."/>
            <person name="Hu B."/>
            <person name="Meng J."/>
            <person name="Li C."/>
            <person name="Huang H."/>
            <person name="Wang K."/>
            <person name="Su T."/>
        </authorList>
    </citation>
    <scope>NUCLEOTIDE SEQUENCE [LARGE SCALE GENOMIC DNA]</scope>
    <source>
        <strain evidence="1 2">NEAU-ST10-25</strain>
    </source>
</reference>
<dbReference type="Gene3D" id="2.160.10.10">
    <property type="entry name" value="Hexapeptide repeat proteins"/>
    <property type="match status" value="1"/>
</dbReference>
<keyword evidence="2" id="KW-1185">Reference proteome</keyword>
<dbReference type="Gene3D" id="6.10.250.2040">
    <property type="match status" value="1"/>
</dbReference>
<dbReference type="SUPFAM" id="SSF101967">
    <property type="entry name" value="Adhesin YadA, collagen-binding domain"/>
    <property type="match status" value="1"/>
</dbReference>
<feature type="non-terminal residue" evidence="1">
    <location>
        <position position="390"/>
    </location>
</feature>
<sequence length="390" mass="41054">TPLTFAGDSGESFERRLGEQTNVKGGAEGGLTEGNIGVVADGEDTLNIQLAENIDLGEDGSLTINETLIDGNQITTNNVTVNETLTVEGDTFLNENLTVAGSTTINENLTVEGTTQLGDNFFVNNEGNVTYDGDITENNHITNKQYVDNSVTELGDTPLTFGANEGDDSERRLGDRLDIVGEEDAEGDSNIITKLTDEETLELALNDDLKIGNSITVGDTFIDGDRITANNLTVSGETNLANTLQVTEGAINVAENTTINMGDNQVTNVAAGTEGDHAVNLDQLNELGDTPLTFAGDSGESFERRLGEQTNVKGGAEGGLTEGNIGVVADGEDTLNIQLAENIDLGEDGSLTINETLIDGDQITTNNVTVNETLTVEGDTFLNENLTVAG</sequence>
<gene>
    <name evidence="1" type="ORF">HZS79_16700</name>
</gene>
<proteinExistence type="predicted"/>
<comment type="caution">
    <text evidence="1">The sequence shown here is derived from an EMBL/GenBank/DDBJ whole genome shotgun (WGS) entry which is preliminary data.</text>
</comment>
<dbReference type="SUPFAM" id="SSF51161">
    <property type="entry name" value="Trimeric LpxA-like enzymes"/>
    <property type="match status" value="1"/>
</dbReference>
<feature type="non-terminal residue" evidence="1">
    <location>
        <position position="1"/>
    </location>
</feature>
<organism evidence="1 2">
    <name type="scientific">Vreelandella zhaodongensis</name>
    <name type="common">Halomonas zhaodongensis</name>
    <dbReference type="NCBI Taxonomy" id="1176240"/>
    <lineage>
        <taxon>Bacteria</taxon>
        <taxon>Pseudomonadati</taxon>
        <taxon>Pseudomonadota</taxon>
        <taxon>Gammaproteobacteria</taxon>
        <taxon>Oceanospirillales</taxon>
        <taxon>Halomonadaceae</taxon>
        <taxon>Vreelandella</taxon>
    </lineage>
</organism>
<dbReference type="EMBL" id="JACCDD010000022">
    <property type="protein sequence ID" value="NYS46580.1"/>
    <property type="molecule type" value="Genomic_DNA"/>
</dbReference>
<evidence type="ECO:0000313" key="1">
    <source>
        <dbReference type="EMBL" id="NYS46580.1"/>
    </source>
</evidence>
<dbReference type="Proteomes" id="UP000528918">
    <property type="component" value="Unassembled WGS sequence"/>
</dbReference>
<accession>A0ABX2SWP4</accession>
<dbReference type="RefSeq" id="WP_218928038.1">
    <property type="nucleotide sequence ID" value="NZ_JACCDD010000022.1"/>
</dbReference>
<dbReference type="InterPro" id="IPR011004">
    <property type="entry name" value="Trimer_LpxA-like_sf"/>
</dbReference>